<dbReference type="KEGG" id="vg:37618526"/>
<accession>A0A1C9C5B6</accession>
<dbReference type="Proteomes" id="UP000232488">
    <property type="component" value="Segment"/>
</dbReference>
<dbReference type="RefSeq" id="YP_009507542.1">
    <property type="nucleotide sequence ID" value="NC_038553.1"/>
</dbReference>
<name>A0A1C9C5B6_HAV01</name>
<sequence length="152" mass="18195">MIVDMQINNISLLRTIRSSVITSREHILYDYKKNLDCGHVDISNFTLRWKYIKIRTDYEKEITPIPFLKYTFSYYPNVLSIHPTMQRLLSDKNVFVDYNQMFDFNSIQPVKTFKNEHLSDVLNQSKRICIFKSLQMLKNSINDRLQILNLHN</sequence>
<dbReference type="EMBL" id="KX008963">
    <property type="protein sequence ID" value="AOM63476.1"/>
    <property type="molecule type" value="Genomic_DNA"/>
</dbReference>
<reference evidence="1 2" key="1">
    <citation type="submission" date="2016-03" db="EMBL/GenBank/DDBJ databases">
        <title>Genome sequences of a Phycodnavirus, Heterosigma akashiwo virus strain 53.</title>
        <authorList>
            <person name="Ueki S."/>
            <person name="Ogura Y."/>
            <person name="Hayashi T."/>
        </authorList>
    </citation>
    <scope>NUCLEOTIDE SEQUENCE [LARGE SCALE GENOMIC DNA]</scope>
    <source>
        <strain evidence="1">HaV53</strain>
    </source>
</reference>
<proteinExistence type="predicted"/>
<dbReference type="GeneID" id="37618526"/>
<gene>
    <name evidence="1" type="primary">HaV53_ORF145</name>
</gene>
<organismHost>
    <name type="scientific">Heterosigma akashiwo</name>
    <name type="common">Chromophytic alga</name>
    <name type="synonym">Heterosigma carterae</name>
    <dbReference type="NCBI Taxonomy" id="2829"/>
</organismHost>
<protein>
    <submittedName>
        <fullName evidence="1">Uncharacterized protein</fullName>
    </submittedName>
</protein>
<organism evidence="1 2">
    <name type="scientific">Heterosigma akashiwo virus 01</name>
    <name type="common">HaV01</name>
    <dbReference type="NCBI Taxonomy" id="97195"/>
    <lineage>
        <taxon>Viruses</taxon>
        <taxon>Varidnaviria</taxon>
        <taxon>Bamfordvirae</taxon>
        <taxon>Nucleocytoviricota</taxon>
        <taxon>Megaviricetes</taxon>
        <taxon>Algavirales</taxon>
        <taxon>Phycodnaviridae</taxon>
        <taxon>Raphidovirus</taxon>
        <taxon>Raphidovirus japonicum</taxon>
    </lineage>
</organism>
<keyword evidence="2" id="KW-1185">Reference proteome</keyword>
<evidence type="ECO:0000313" key="1">
    <source>
        <dbReference type="EMBL" id="AOM63476.1"/>
    </source>
</evidence>
<evidence type="ECO:0000313" key="2">
    <source>
        <dbReference type="Proteomes" id="UP000232488"/>
    </source>
</evidence>